<dbReference type="SUPFAM" id="SSF64518">
    <property type="entry name" value="Phase 1 flagellin"/>
    <property type="match status" value="1"/>
</dbReference>
<evidence type="ECO:0000313" key="6">
    <source>
        <dbReference type="EMBL" id="BDZ45111.1"/>
    </source>
</evidence>
<dbReference type="RefSeq" id="WP_286278513.1">
    <property type="nucleotide sequence ID" value="NZ_AP027731.1"/>
</dbReference>
<dbReference type="PANTHER" id="PTHR42792">
    <property type="entry name" value="FLAGELLIN"/>
    <property type="match status" value="1"/>
</dbReference>
<evidence type="ECO:0000256" key="2">
    <source>
        <dbReference type="ARBA" id="ARBA00005709"/>
    </source>
</evidence>
<keyword evidence="3" id="KW-0975">Bacterial flagellum</keyword>
<proteinExistence type="inferred from homology"/>
<accession>A0ABM8GA73</accession>
<evidence type="ECO:0000259" key="5">
    <source>
        <dbReference type="Pfam" id="PF00700"/>
    </source>
</evidence>
<evidence type="ECO:0000256" key="3">
    <source>
        <dbReference type="ARBA" id="ARBA00023143"/>
    </source>
</evidence>
<evidence type="ECO:0000313" key="7">
    <source>
        <dbReference type="Proteomes" id="UP001321498"/>
    </source>
</evidence>
<reference evidence="7" key="1">
    <citation type="journal article" date="2019" name="Int. J. Syst. Evol. Microbiol.">
        <title>The Global Catalogue of Microorganisms (GCM) 10K type strain sequencing project: providing services to taxonomists for standard genome sequencing and annotation.</title>
        <authorList>
            <consortium name="The Broad Institute Genomics Platform"/>
            <consortium name="The Broad Institute Genome Sequencing Center for Infectious Disease"/>
            <person name="Wu L."/>
            <person name="Ma J."/>
        </authorList>
    </citation>
    <scope>NUCLEOTIDE SEQUENCE [LARGE SCALE GENOMIC DNA]</scope>
    <source>
        <strain evidence="7">NBRC 108725</strain>
    </source>
</reference>
<keyword evidence="6" id="KW-0282">Flagellum</keyword>
<protein>
    <submittedName>
        <fullName evidence="6">Flagellar hook-associated protein FlgL</fullName>
    </submittedName>
</protein>
<dbReference type="InterPro" id="IPR001492">
    <property type="entry name" value="Flagellin"/>
</dbReference>
<gene>
    <name evidence="6" type="primary">flgL</name>
    <name evidence="6" type="ORF">GCM10025866_10200</name>
</gene>
<comment type="similarity">
    <text evidence="2">Belongs to the bacterial flagellin family.</text>
</comment>
<dbReference type="EMBL" id="AP027731">
    <property type="protein sequence ID" value="BDZ45111.1"/>
    <property type="molecule type" value="Genomic_DNA"/>
</dbReference>
<feature type="domain" description="Flagellin N-terminal" evidence="4">
    <location>
        <begin position="7"/>
        <end position="141"/>
    </location>
</feature>
<dbReference type="Pfam" id="PF00700">
    <property type="entry name" value="Flagellin_C"/>
    <property type="match status" value="1"/>
</dbReference>
<keyword evidence="6" id="KW-0969">Cilium</keyword>
<feature type="domain" description="Flagellin C-terminal" evidence="5">
    <location>
        <begin position="214"/>
        <end position="296"/>
    </location>
</feature>
<dbReference type="InterPro" id="IPR046358">
    <property type="entry name" value="Flagellin_C"/>
</dbReference>
<dbReference type="Pfam" id="PF00669">
    <property type="entry name" value="Flagellin_N"/>
    <property type="match status" value="1"/>
</dbReference>
<dbReference type="Proteomes" id="UP001321498">
    <property type="component" value="Chromosome"/>
</dbReference>
<dbReference type="Gene3D" id="1.20.1330.10">
    <property type="entry name" value="f41 fragment of flagellin, N-terminal domain"/>
    <property type="match status" value="1"/>
</dbReference>
<dbReference type="PANTHER" id="PTHR42792:SF1">
    <property type="entry name" value="FLAGELLAR HOOK-ASSOCIATED PROTEIN 3"/>
    <property type="match status" value="1"/>
</dbReference>
<organism evidence="6 7">
    <name type="scientific">Naasia aerilata</name>
    <dbReference type="NCBI Taxonomy" id="1162966"/>
    <lineage>
        <taxon>Bacteria</taxon>
        <taxon>Bacillati</taxon>
        <taxon>Actinomycetota</taxon>
        <taxon>Actinomycetes</taxon>
        <taxon>Micrococcales</taxon>
        <taxon>Microbacteriaceae</taxon>
        <taxon>Naasia</taxon>
    </lineage>
</organism>
<keyword evidence="6" id="KW-0966">Cell projection</keyword>
<evidence type="ECO:0000256" key="1">
    <source>
        <dbReference type="ARBA" id="ARBA00004365"/>
    </source>
</evidence>
<dbReference type="InterPro" id="IPR013384">
    <property type="entry name" value="Flagell_FlgL"/>
</dbReference>
<keyword evidence="7" id="KW-1185">Reference proteome</keyword>
<dbReference type="NCBIfam" id="TIGR02550">
    <property type="entry name" value="flagell_flgL"/>
    <property type="match status" value="1"/>
</dbReference>
<comment type="subcellular location">
    <subcellularLocation>
        <location evidence="1">Bacterial flagellum</location>
    </subcellularLocation>
</comment>
<dbReference type="InterPro" id="IPR001029">
    <property type="entry name" value="Flagellin_N"/>
</dbReference>
<sequence>MIGRITNQQQLVSAQRNVQTSRALLSQLQEQAATGRAVTKPSDDPSATASIMRVHAQQRATEQYGTNISDGTAWLATVDDALSSSEDILRKVRDLTLRGANEGTMTPATRSAIAGELEGLKSDLLEKANTTYLGRTVFAGSSSAGTAFAATPAPYTFTGAAGATVQRRINDSETVRVDVDGAAAFGTGTGSVFALIDNIVTDLTAGTDLSARIGQLDTHVSALTTQHGVVGTRYSRLQQAAQSNLTQSTALEAQRAGLEDVDPAKAIIDLKSQEVTYQTALGVTARALQPTLLSYLQ</sequence>
<name>A0ABM8GA73_9MICO</name>
<evidence type="ECO:0000259" key="4">
    <source>
        <dbReference type="Pfam" id="PF00669"/>
    </source>
</evidence>